<feature type="region of interest" description="Disordered" evidence="1">
    <location>
        <begin position="1"/>
        <end position="29"/>
    </location>
</feature>
<gene>
    <name evidence="2" type="ORF">V6N12_028363</name>
</gene>
<comment type="caution">
    <text evidence="2">The sequence shown here is derived from an EMBL/GenBank/DDBJ whole genome shotgun (WGS) entry which is preliminary data.</text>
</comment>
<reference evidence="2 3" key="1">
    <citation type="journal article" date="2024" name="G3 (Bethesda)">
        <title>Genome assembly of Hibiscus sabdariffa L. provides insights into metabolisms of medicinal natural products.</title>
        <authorList>
            <person name="Kim T."/>
        </authorList>
    </citation>
    <scope>NUCLEOTIDE SEQUENCE [LARGE SCALE GENOMIC DNA]</scope>
    <source>
        <strain evidence="2">TK-2024</strain>
        <tissue evidence="2">Old leaves</tissue>
    </source>
</reference>
<accession>A0ABR2F5M6</accession>
<name>A0ABR2F5M6_9ROSI</name>
<keyword evidence="3" id="KW-1185">Reference proteome</keyword>
<proteinExistence type="predicted"/>
<dbReference type="EMBL" id="JBBPBM010000008">
    <property type="protein sequence ID" value="KAK8572308.1"/>
    <property type="molecule type" value="Genomic_DNA"/>
</dbReference>
<sequence>MENPSLLQNPSVGEVLAVNGSGHQGGRPPEEVVMVDMVDGLEHLRYEIPIGFQPVQKKGRRWDDATIAEDATIEAVEAVSLEKAGVVPGVGAVKDHQSAATS</sequence>
<organism evidence="2 3">
    <name type="scientific">Hibiscus sabdariffa</name>
    <name type="common">roselle</name>
    <dbReference type="NCBI Taxonomy" id="183260"/>
    <lineage>
        <taxon>Eukaryota</taxon>
        <taxon>Viridiplantae</taxon>
        <taxon>Streptophyta</taxon>
        <taxon>Embryophyta</taxon>
        <taxon>Tracheophyta</taxon>
        <taxon>Spermatophyta</taxon>
        <taxon>Magnoliopsida</taxon>
        <taxon>eudicotyledons</taxon>
        <taxon>Gunneridae</taxon>
        <taxon>Pentapetalae</taxon>
        <taxon>rosids</taxon>
        <taxon>malvids</taxon>
        <taxon>Malvales</taxon>
        <taxon>Malvaceae</taxon>
        <taxon>Malvoideae</taxon>
        <taxon>Hibiscus</taxon>
    </lineage>
</organism>
<evidence type="ECO:0000256" key="1">
    <source>
        <dbReference type="SAM" id="MobiDB-lite"/>
    </source>
</evidence>
<dbReference type="Proteomes" id="UP001472677">
    <property type="component" value="Unassembled WGS sequence"/>
</dbReference>
<protein>
    <submittedName>
        <fullName evidence="2">Uncharacterized protein</fullName>
    </submittedName>
</protein>
<feature type="compositionally biased region" description="Polar residues" evidence="1">
    <location>
        <begin position="1"/>
        <end position="11"/>
    </location>
</feature>
<evidence type="ECO:0000313" key="3">
    <source>
        <dbReference type="Proteomes" id="UP001472677"/>
    </source>
</evidence>
<evidence type="ECO:0000313" key="2">
    <source>
        <dbReference type="EMBL" id="KAK8572308.1"/>
    </source>
</evidence>